<organism evidence="2 3">
    <name type="scientific">Collinsella aerofaciens</name>
    <dbReference type="NCBI Taxonomy" id="74426"/>
    <lineage>
        <taxon>Bacteria</taxon>
        <taxon>Bacillati</taxon>
        <taxon>Actinomycetota</taxon>
        <taxon>Coriobacteriia</taxon>
        <taxon>Coriobacteriales</taxon>
        <taxon>Coriobacteriaceae</taxon>
        <taxon>Collinsella</taxon>
    </lineage>
</organism>
<feature type="chain" id="PRO_5039694482" description="WxL domain-containing protein" evidence="1">
    <location>
        <begin position="28"/>
        <end position="199"/>
    </location>
</feature>
<proteinExistence type="predicted"/>
<dbReference type="RefSeq" id="WP_055250664.1">
    <property type="nucleotide sequence ID" value="NZ_CABIXX010000005.1"/>
</dbReference>
<sequence length="199" mass="20769">MDITRNLNGARVLVVGAGLMLALSMGAAPTTALAEGRTGTTNVTIRTEIDNIKFKAPTVIPFVAKADGTLQGPSENTTTIDNLSAYGIHVTNMKIAAQKSWSIVADAKTGTAQNSIDFKVGPDKALQDAHAATQEAGLDLSKNASFDMGYQGIADGTDKIKLKTSGNVARVTRDIFHVTGEGDQVASITWTVEPGAHTA</sequence>
<protein>
    <recommendedName>
        <fullName evidence="4">WxL domain-containing protein</fullName>
    </recommendedName>
</protein>
<evidence type="ECO:0000313" key="2">
    <source>
        <dbReference type="EMBL" id="CUO90528.1"/>
    </source>
</evidence>
<dbReference type="Proteomes" id="UP000095454">
    <property type="component" value="Unassembled WGS sequence"/>
</dbReference>
<dbReference type="AlphaFoldDB" id="A0A174IYW5"/>
<evidence type="ECO:0000256" key="1">
    <source>
        <dbReference type="SAM" id="SignalP"/>
    </source>
</evidence>
<evidence type="ECO:0008006" key="4">
    <source>
        <dbReference type="Google" id="ProtNLM"/>
    </source>
</evidence>
<accession>A0A174IYW5</accession>
<dbReference type="EMBL" id="CZAQ01000005">
    <property type="protein sequence ID" value="CUO90528.1"/>
    <property type="molecule type" value="Genomic_DNA"/>
</dbReference>
<feature type="signal peptide" evidence="1">
    <location>
        <begin position="1"/>
        <end position="27"/>
    </location>
</feature>
<name>A0A174IYW5_9ACTN</name>
<reference evidence="2 3" key="1">
    <citation type="submission" date="2015-09" db="EMBL/GenBank/DDBJ databases">
        <authorList>
            <consortium name="Pathogen Informatics"/>
        </authorList>
    </citation>
    <scope>NUCLEOTIDE SEQUENCE [LARGE SCALE GENOMIC DNA]</scope>
    <source>
        <strain evidence="2 3">2789STDY5834902</strain>
    </source>
</reference>
<keyword evidence="1" id="KW-0732">Signal</keyword>
<evidence type="ECO:0000313" key="3">
    <source>
        <dbReference type="Proteomes" id="UP000095454"/>
    </source>
</evidence>
<gene>
    <name evidence="2" type="ORF">ERS852514_00455</name>
</gene>